<comment type="caution">
    <text evidence="1">The sequence shown here is derived from an EMBL/GenBank/DDBJ whole genome shotgun (WGS) entry which is preliminary data.</text>
</comment>
<organism evidence="1 2">
    <name type="scientific">Dendrobium nobile</name>
    <name type="common">Orchid</name>
    <dbReference type="NCBI Taxonomy" id="94219"/>
    <lineage>
        <taxon>Eukaryota</taxon>
        <taxon>Viridiplantae</taxon>
        <taxon>Streptophyta</taxon>
        <taxon>Embryophyta</taxon>
        <taxon>Tracheophyta</taxon>
        <taxon>Spermatophyta</taxon>
        <taxon>Magnoliopsida</taxon>
        <taxon>Liliopsida</taxon>
        <taxon>Asparagales</taxon>
        <taxon>Orchidaceae</taxon>
        <taxon>Epidendroideae</taxon>
        <taxon>Malaxideae</taxon>
        <taxon>Dendrobiinae</taxon>
        <taxon>Dendrobium</taxon>
    </lineage>
</organism>
<dbReference type="PANTHER" id="PTHR11697">
    <property type="entry name" value="GENERAL TRANSCRIPTION FACTOR 2-RELATED ZINC FINGER PROTEIN"/>
    <property type="match status" value="1"/>
</dbReference>
<accession>A0A8T3BA62</accession>
<keyword evidence="2" id="KW-1185">Reference proteome</keyword>
<name>A0A8T3BA62_DENNO</name>
<evidence type="ECO:0000313" key="2">
    <source>
        <dbReference type="Proteomes" id="UP000829196"/>
    </source>
</evidence>
<dbReference type="PANTHER" id="PTHR11697:SF230">
    <property type="entry name" value="ZINC FINGER, MYM DOMAIN CONTAINING 1"/>
    <property type="match status" value="1"/>
</dbReference>
<dbReference type="EMBL" id="JAGYWB010000010">
    <property type="protein sequence ID" value="KAI0507316.1"/>
    <property type="molecule type" value="Genomic_DNA"/>
</dbReference>
<evidence type="ECO:0000313" key="1">
    <source>
        <dbReference type="EMBL" id="KAI0507316.1"/>
    </source>
</evidence>
<proteinExistence type="predicted"/>
<dbReference type="InterPro" id="IPR055298">
    <property type="entry name" value="AtLOH3-like"/>
</dbReference>
<dbReference type="Proteomes" id="UP000829196">
    <property type="component" value="Unassembled WGS sequence"/>
</dbReference>
<dbReference type="AlphaFoldDB" id="A0A8T3BA62"/>
<dbReference type="OrthoDB" id="6778351at2759"/>
<protein>
    <submittedName>
        <fullName evidence="1">Uncharacterized protein</fullName>
    </submittedName>
</protein>
<reference evidence="1" key="1">
    <citation type="journal article" date="2022" name="Front. Genet.">
        <title>Chromosome-Scale Assembly of the Dendrobium nobile Genome Provides Insights Into the Molecular Mechanism of the Biosynthesis of the Medicinal Active Ingredient of Dendrobium.</title>
        <authorList>
            <person name="Xu Q."/>
            <person name="Niu S.-C."/>
            <person name="Li K.-L."/>
            <person name="Zheng P.-J."/>
            <person name="Zhang X.-J."/>
            <person name="Jia Y."/>
            <person name="Liu Y."/>
            <person name="Niu Y.-X."/>
            <person name="Yu L.-H."/>
            <person name="Chen D.-F."/>
            <person name="Zhang G.-Q."/>
        </authorList>
    </citation>
    <scope>NUCLEOTIDE SEQUENCE</scope>
    <source>
        <tissue evidence="1">Leaf</tissue>
    </source>
</reference>
<sequence>MKDILAITAELSQALQRKEQDIVNAMSLVRICKNRLQVMRDNKWEEFITKLTFFCEQHKIDISDMNDRWVARGRPRRRAQDMTNLYHFRVEIFYTVIDMQLQELSNRFTETNTELLLSIACLNPSKSFCAFSKDRF</sequence>
<gene>
    <name evidence="1" type="ORF">KFK09_013438</name>
</gene>